<dbReference type="Proteomes" id="UP001438707">
    <property type="component" value="Unassembled WGS sequence"/>
</dbReference>
<dbReference type="SMART" id="SM00504">
    <property type="entry name" value="Ubox"/>
    <property type="match status" value="1"/>
</dbReference>
<name>A0AAW1QH50_9CHLO</name>
<protein>
    <recommendedName>
        <fullName evidence="1">U-box domain-containing protein</fullName>
    </recommendedName>
</protein>
<evidence type="ECO:0000313" key="2">
    <source>
        <dbReference type="EMBL" id="KAK9820778.1"/>
    </source>
</evidence>
<dbReference type="GO" id="GO:0004842">
    <property type="term" value="F:ubiquitin-protein transferase activity"/>
    <property type="evidence" value="ECO:0007669"/>
    <property type="project" value="InterPro"/>
</dbReference>
<dbReference type="SUPFAM" id="SSF57850">
    <property type="entry name" value="RING/U-box"/>
    <property type="match status" value="1"/>
</dbReference>
<comment type="caution">
    <text evidence="2">The sequence shown here is derived from an EMBL/GenBank/DDBJ whole genome shotgun (WGS) entry which is preliminary data.</text>
</comment>
<sequence length="216" mass="23836">MASGYPVVCALCNSIFSHRTRPLFFGMAYEDAVSGTDACSLSYLLPPGSWCLQSTGFWGDCIHKELAIFGVADVIAAIVVPLWLESGTVGKYSASWLVADVLISLFLNSGPDAALHLFLRIKSLVMLVRALADQEVPKLQIPPELEAALEDAHDLKCPITLELLVDPCILNGKIYERVAIAKWIFLHHTVPHSPARRAFVRDLKPCPKMKRLIKQL</sequence>
<dbReference type="InterPro" id="IPR003613">
    <property type="entry name" value="Ubox_domain"/>
</dbReference>
<accession>A0AAW1QH50</accession>
<feature type="domain" description="U-box" evidence="1">
    <location>
        <begin position="154"/>
        <end position="216"/>
    </location>
</feature>
<organism evidence="2 3">
    <name type="scientific">Apatococcus lobatus</name>
    <dbReference type="NCBI Taxonomy" id="904363"/>
    <lineage>
        <taxon>Eukaryota</taxon>
        <taxon>Viridiplantae</taxon>
        <taxon>Chlorophyta</taxon>
        <taxon>core chlorophytes</taxon>
        <taxon>Trebouxiophyceae</taxon>
        <taxon>Chlorellales</taxon>
        <taxon>Chlorellaceae</taxon>
        <taxon>Apatococcus</taxon>
    </lineage>
</organism>
<evidence type="ECO:0000259" key="1">
    <source>
        <dbReference type="SMART" id="SM00504"/>
    </source>
</evidence>
<gene>
    <name evidence="2" type="ORF">WJX74_001745</name>
</gene>
<dbReference type="AlphaFoldDB" id="A0AAW1QH50"/>
<dbReference type="Gene3D" id="3.30.40.10">
    <property type="entry name" value="Zinc/RING finger domain, C3HC4 (zinc finger)"/>
    <property type="match status" value="1"/>
</dbReference>
<dbReference type="Pfam" id="PF04564">
    <property type="entry name" value="U-box"/>
    <property type="match status" value="1"/>
</dbReference>
<dbReference type="InterPro" id="IPR013083">
    <property type="entry name" value="Znf_RING/FYVE/PHD"/>
</dbReference>
<evidence type="ECO:0000313" key="3">
    <source>
        <dbReference type="Proteomes" id="UP001438707"/>
    </source>
</evidence>
<keyword evidence="3" id="KW-1185">Reference proteome</keyword>
<dbReference type="EMBL" id="JALJOS010000043">
    <property type="protein sequence ID" value="KAK9820778.1"/>
    <property type="molecule type" value="Genomic_DNA"/>
</dbReference>
<dbReference type="GO" id="GO:0016567">
    <property type="term" value="P:protein ubiquitination"/>
    <property type="evidence" value="ECO:0007669"/>
    <property type="project" value="InterPro"/>
</dbReference>
<reference evidence="2 3" key="1">
    <citation type="journal article" date="2024" name="Nat. Commun.">
        <title>Phylogenomics reveals the evolutionary origins of lichenization in chlorophyte algae.</title>
        <authorList>
            <person name="Puginier C."/>
            <person name="Libourel C."/>
            <person name="Otte J."/>
            <person name="Skaloud P."/>
            <person name="Haon M."/>
            <person name="Grisel S."/>
            <person name="Petersen M."/>
            <person name="Berrin J.G."/>
            <person name="Delaux P.M."/>
            <person name="Dal Grande F."/>
            <person name="Keller J."/>
        </authorList>
    </citation>
    <scope>NUCLEOTIDE SEQUENCE [LARGE SCALE GENOMIC DNA]</scope>
    <source>
        <strain evidence="2 3">SAG 2145</strain>
    </source>
</reference>
<proteinExistence type="predicted"/>